<gene>
    <name evidence="2" type="primary">LOC114330693</name>
</gene>
<proteinExistence type="predicted"/>
<dbReference type="InParanoid" id="A0A6P7FIZ8"/>
<dbReference type="RefSeq" id="XP_028135911.1">
    <property type="nucleotide sequence ID" value="XM_028280110.1"/>
</dbReference>
<protein>
    <submittedName>
        <fullName evidence="2">Uncharacterized protein LOC114330693</fullName>
    </submittedName>
</protein>
<feature type="region of interest" description="Disordered" evidence="1">
    <location>
        <begin position="110"/>
        <end position="154"/>
    </location>
</feature>
<organism evidence="2">
    <name type="scientific">Diabrotica virgifera virgifera</name>
    <name type="common">western corn rootworm</name>
    <dbReference type="NCBI Taxonomy" id="50390"/>
    <lineage>
        <taxon>Eukaryota</taxon>
        <taxon>Metazoa</taxon>
        <taxon>Ecdysozoa</taxon>
        <taxon>Arthropoda</taxon>
        <taxon>Hexapoda</taxon>
        <taxon>Insecta</taxon>
        <taxon>Pterygota</taxon>
        <taxon>Neoptera</taxon>
        <taxon>Endopterygota</taxon>
        <taxon>Coleoptera</taxon>
        <taxon>Polyphaga</taxon>
        <taxon>Cucujiformia</taxon>
        <taxon>Chrysomeloidea</taxon>
        <taxon>Chrysomelidae</taxon>
        <taxon>Galerucinae</taxon>
        <taxon>Diabroticina</taxon>
        <taxon>Diabroticites</taxon>
        <taxon>Diabrotica</taxon>
    </lineage>
</organism>
<evidence type="ECO:0000256" key="1">
    <source>
        <dbReference type="SAM" id="MobiDB-lite"/>
    </source>
</evidence>
<accession>A0A6P7FIZ8</accession>
<feature type="compositionally biased region" description="Polar residues" evidence="1">
    <location>
        <begin position="136"/>
        <end position="154"/>
    </location>
</feature>
<name>A0A6P7FIZ8_DIAVI</name>
<sequence>MPPPLLVKTNTPCKRKKKKSKTTITEEHKLTVSSLNAVQGIYKNNSSELTLTETQFTAFLEITYGIPDPLKEALNFTSNIEGLLNDLSLLHSKSTERSFKNRITRLQKKIKRQLNPDDNDNMSASSDYQTEDETTVPISEQALPSSQFSTSQSN</sequence>
<dbReference type="AlphaFoldDB" id="A0A6P7FIZ8"/>
<reference evidence="2" key="1">
    <citation type="submission" date="2025-08" db="UniProtKB">
        <authorList>
            <consortium name="RefSeq"/>
        </authorList>
    </citation>
    <scope>IDENTIFICATION</scope>
    <source>
        <tissue evidence="2">Whole insect</tissue>
    </source>
</reference>
<evidence type="ECO:0000313" key="2">
    <source>
        <dbReference type="RefSeq" id="XP_028135911.1"/>
    </source>
</evidence>